<feature type="compositionally biased region" description="Low complexity" evidence="1">
    <location>
        <begin position="15"/>
        <end position="24"/>
    </location>
</feature>
<dbReference type="AlphaFoldDB" id="A0A0L0H7K9"/>
<evidence type="ECO:0000256" key="1">
    <source>
        <dbReference type="SAM" id="MobiDB-lite"/>
    </source>
</evidence>
<feature type="region of interest" description="Disordered" evidence="1">
    <location>
        <begin position="1"/>
        <end position="54"/>
    </location>
</feature>
<dbReference type="Proteomes" id="UP000053201">
    <property type="component" value="Unassembled WGS sequence"/>
</dbReference>
<organism evidence="2 3">
    <name type="scientific">Spizellomyces punctatus (strain DAOM BR117)</name>
    <dbReference type="NCBI Taxonomy" id="645134"/>
    <lineage>
        <taxon>Eukaryota</taxon>
        <taxon>Fungi</taxon>
        <taxon>Fungi incertae sedis</taxon>
        <taxon>Chytridiomycota</taxon>
        <taxon>Chytridiomycota incertae sedis</taxon>
        <taxon>Chytridiomycetes</taxon>
        <taxon>Spizellomycetales</taxon>
        <taxon>Spizellomycetaceae</taxon>
        <taxon>Spizellomyces</taxon>
    </lineage>
</organism>
<evidence type="ECO:0000313" key="2">
    <source>
        <dbReference type="EMBL" id="KNC96954.1"/>
    </source>
</evidence>
<dbReference type="VEuPathDB" id="FungiDB:SPPG_07774"/>
<accession>A0A0L0H7K9</accession>
<feature type="compositionally biased region" description="Basic residues" evidence="1">
    <location>
        <begin position="29"/>
        <end position="45"/>
    </location>
</feature>
<protein>
    <submittedName>
        <fullName evidence="2">Uncharacterized protein</fullName>
    </submittedName>
</protein>
<feature type="compositionally biased region" description="Basic residues" evidence="1">
    <location>
        <begin position="1"/>
        <end position="14"/>
    </location>
</feature>
<dbReference type="GeneID" id="27690969"/>
<dbReference type="InParanoid" id="A0A0L0H7K9"/>
<dbReference type="RefSeq" id="XP_016604994.1">
    <property type="nucleotide sequence ID" value="XM_016755932.1"/>
</dbReference>
<sequence length="409" mass="45090">MPHNRQQVHPRTSRSSHGSKSGHSARTAGVKRPRSIITTKRKTTAKGKEPASESVYPISLASPASSILQSPQTYNEPTCHGLWSFPTEIPNTSVPARITNTSTEIPTAVNHIPQGEPRALEPVNFESCQPTPPQTPTIYDERLLRGLWYGDLDRHAALNASLPAQQTALLWIRQVLDQNPGLETDYEFLSNQVDPSFVNDPVALSRVDQLLRSTLQSYPGSKSGIRIPYFANGQAAKSLQIQQYQDRLVSAPSPQDGESETGRPETFISGPYPHYPVIPPLSSFMPSSNVNAIPAFYSGDPNVLADTPAYFPPSRYSFTDPALYSLPTNLEPPADVGMYGTRDVLEIYHPAAWSTNDMFYAEVDNMRFPRHGHVNGRFATQFEVPVVAFTDIERVEAEHIMGSTGGLYG</sequence>
<evidence type="ECO:0000313" key="3">
    <source>
        <dbReference type="Proteomes" id="UP000053201"/>
    </source>
</evidence>
<reference evidence="2 3" key="1">
    <citation type="submission" date="2009-08" db="EMBL/GenBank/DDBJ databases">
        <title>The Genome Sequence of Spizellomyces punctatus strain DAOM BR117.</title>
        <authorList>
            <consortium name="The Broad Institute Genome Sequencing Platform"/>
            <person name="Russ C."/>
            <person name="Cuomo C."/>
            <person name="Shea T."/>
            <person name="Young S.K."/>
            <person name="Zeng Q."/>
            <person name="Koehrsen M."/>
            <person name="Haas B."/>
            <person name="Borodovsky M."/>
            <person name="Guigo R."/>
            <person name="Alvarado L."/>
            <person name="Berlin A."/>
            <person name="Bochicchio J."/>
            <person name="Borenstein D."/>
            <person name="Chapman S."/>
            <person name="Chen Z."/>
            <person name="Engels R."/>
            <person name="Freedman E."/>
            <person name="Gellesch M."/>
            <person name="Goldberg J."/>
            <person name="Griggs A."/>
            <person name="Gujja S."/>
            <person name="Heiman D."/>
            <person name="Hepburn T."/>
            <person name="Howarth C."/>
            <person name="Jen D."/>
            <person name="Larson L."/>
            <person name="Lewis B."/>
            <person name="Mehta T."/>
            <person name="Park D."/>
            <person name="Pearson M."/>
            <person name="Roberts A."/>
            <person name="Saif S."/>
            <person name="Shenoy N."/>
            <person name="Sisk P."/>
            <person name="Stolte C."/>
            <person name="Sykes S."/>
            <person name="Thomson T."/>
            <person name="Walk T."/>
            <person name="White J."/>
            <person name="Yandava C."/>
            <person name="Burger G."/>
            <person name="Gray M.W."/>
            <person name="Holland P.W.H."/>
            <person name="King N."/>
            <person name="Lang F.B.F."/>
            <person name="Roger A.J."/>
            <person name="Ruiz-Trillo I."/>
            <person name="Lander E."/>
            <person name="Nusbaum C."/>
        </authorList>
    </citation>
    <scope>NUCLEOTIDE SEQUENCE [LARGE SCALE GENOMIC DNA]</scope>
    <source>
        <strain evidence="2 3">DAOM BR117</strain>
    </source>
</reference>
<name>A0A0L0H7K9_SPIPD</name>
<proteinExistence type="predicted"/>
<keyword evidence="3" id="KW-1185">Reference proteome</keyword>
<gene>
    <name evidence="2" type="ORF">SPPG_07774</name>
</gene>
<dbReference type="EMBL" id="KQ257466">
    <property type="protein sequence ID" value="KNC96954.1"/>
    <property type="molecule type" value="Genomic_DNA"/>
</dbReference>